<organism evidence="2 3">
    <name type="scientific">Amantichitinum ursilacus</name>
    <dbReference type="NCBI Taxonomy" id="857265"/>
    <lineage>
        <taxon>Bacteria</taxon>
        <taxon>Pseudomonadati</taxon>
        <taxon>Pseudomonadota</taxon>
        <taxon>Betaproteobacteria</taxon>
        <taxon>Neisseriales</taxon>
        <taxon>Chitinibacteraceae</taxon>
        <taxon>Amantichitinum</taxon>
    </lineage>
</organism>
<feature type="signal peptide" evidence="1">
    <location>
        <begin position="1"/>
        <end position="16"/>
    </location>
</feature>
<keyword evidence="3" id="KW-1185">Reference proteome</keyword>
<protein>
    <submittedName>
        <fullName evidence="2">Uncharacterized protein</fullName>
    </submittedName>
</protein>
<proteinExistence type="predicted"/>
<reference evidence="2 3" key="1">
    <citation type="submission" date="2015-07" db="EMBL/GenBank/DDBJ databases">
        <title>Draft genome sequence of the Amantichitinum ursilacus IGB-41, a new chitin-degrading bacterium.</title>
        <authorList>
            <person name="Kirstahler P."/>
            <person name="Guenther M."/>
            <person name="Grumaz C."/>
            <person name="Rupp S."/>
            <person name="Zibek S."/>
            <person name="Sohn K."/>
        </authorList>
    </citation>
    <scope>NUCLEOTIDE SEQUENCE [LARGE SCALE GENOMIC DNA]</scope>
    <source>
        <strain evidence="2 3">IGB-41</strain>
    </source>
</reference>
<gene>
    <name evidence="2" type="ORF">WG78_16190</name>
</gene>
<accession>A0A0N0XJL4</accession>
<feature type="chain" id="PRO_5005863069" evidence="1">
    <location>
        <begin position="17"/>
        <end position="123"/>
    </location>
</feature>
<sequence>MVVASGMAAVCASAFAAQKAYVWPDYSVHRTAYPGDLDRRAIGSSRMHSDSPNRRFVTAKAGTKAGKKVAASAPALAIASAPAAAESARPAVVAQAAPRSALPELPPPQVLTAEQRWQLYTYP</sequence>
<evidence type="ECO:0000313" key="3">
    <source>
        <dbReference type="Proteomes" id="UP000037939"/>
    </source>
</evidence>
<name>A0A0N0XJL4_9NEIS</name>
<dbReference type="AlphaFoldDB" id="A0A0N0XJL4"/>
<dbReference type="STRING" id="857265.WG78_16190"/>
<keyword evidence="1" id="KW-0732">Signal</keyword>
<dbReference type="EMBL" id="LAQT01000026">
    <property type="protein sequence ID" value="KPC50850.1"/>
    <property type="molecule type" value="Genomic_DNA"/>
</dbReference>
<evidence type="ECO:0000256" key="1">
    <source>
        <dbReference type="SAM" id="SignalP"/>
    </source>
</evidence>
<dbReference type="Proteomes" id="UP000037939">
    <property type="component" value="Unassembled WGS sequence"/>
</dbReference>
<evidence type="ECO:0000313" key="2">
    <source>
        <dbReference type="EMBL" id="KPC50850.1"/>
    </source>
</evidence>
<comment type="caution">
    <text evidence="2">The sequence shown here is derived from an EMBL/GenBank/DDBJ whole genome shotgun (WGS) entry which is preliminary data.</text>
</comment>